<dbReference type="Proteomes" id="UP000580654">
    <property type="component" value="Unassembled WGS sequence"/>
</dbReference>
<protein>
    <recommendedName>
        <fullName evidence="3">DUF1835 domain-containing protein</fullName>
    </recommendedName>
</protein>
<dbReference type="RefSeq" id="WP_184520369.1">
    <property type="nucleotide sequence ID" value="NZ_JACIJD010000015.1"/>
</dbReference>
<evidence type="ECO:0008006" key="3">
    <source>
        <dbReference type="Google" id="ProtNLM"/>
    </source>
</evidence>
<sequence>MTGGTASVRCGDDLRGRVPGRYFPIADPVCQGPVHGAFPAEYVSRRAAFVAAHYAHDVGAVRARLAAEYAALRELTAHDRVLLWFEHDLWDQAALIRLLSLLADWPALAGRLYLVAGDGRRPLALMPQEELEALEPEPLSWTAVEVGAETWRAFADPDPTGLDRLTRLALPLPHLARAMRRHLQDLPWVTDGLGLTERAVLRAVSEGHGTEEALFRHLRDADPVFPLTDLILRDVLARLSTGTRRLVTRDPPHTPTPRGAAILAGEARYTPSPRFQAGVVVGPGGGWWWNPRAAGVTDRPPGRGAMGLLG</sequence>
<dbReference type="AlphaFoldDB" id="A0A840YKT9"/>
<gene>
    <name evidence="1" type="ORF">FHS87_003208</name>
</gene>
<dbReference type="EMBL" id="JACIJD010000015">
    <property type="protein sequence ID" value="MBB5695153.1"/>
    <property type="molecule type" value="Genomic_DNA"/>
</dbReference>
<keyword evidence="2" id="KW-1185">Reference proteome</keyword>
<evidence type="ECO:0000313" key="2">
    <source>
        <dbReference type="Proteomes" id="UP000580654"/>
    </source>
</evidence>
<proteinExistence type="predicted"/>
<evidence type="ECO:0000313" key="1">
    <source>
        <dbReference type="EMBL" id="MBB5695153.1"/>
    </source>
</evidence>
<comment type="caution">
    <text evidence="1">The sequence shown here is derived from an EMBL/GenBank/DDBJ whole genome shotgun (WGS) entry which is preliminary data.</text>
</comment>
<reference evidence="1 2" key="1">
    <citation type="submission" date="2020-08" db="EMBL/GenBank/DDBJ databases">
        <title>Genomic Encyclopedia of Type Strains, Phase IV (KMG-IV): sequencing the most valuable type-strain genomes for metagenomic binning, comparative biology and taxonomic classification.</title>
        <authorList>
            <person name="Goeker M."/>
        </authorList>
    </citation>
    <scope>NUCLEOTIDE SEQUENCE [LARGE SCALE GENOMIC DNA]</scope>
    <source>
        <strain evidence="1 2">DSM 25622</strain>
    </source>
</reference>
<accession>A0A840YKT9</accession>
<organism evidence="1 2">
    <name type="scientific">Muricoccus pecuniae</name>
    <dbReference type="NCBI Taxonomy" id="693023"/>
    <lineage>
        <taxon>Bacteria</taxon>
        <taxon>Pseudomonadati</taxon>
        <taxon>Pseudomonadota</taxon>
        <taxon>Alphaproteobacteria</taxon>
        <taxon>Acetobacterales</taxon>
        <taxon>Roseomonadaceae</taxon>
        <taxon>Muricoccus</taxon>
    </lineage>
</organism>
<name>A0A840YKT9_9PROT</name>